<dbReference type="EMBL" id="JAPDDR010000002">
    <property type="protein sequence ID" value="MCW1913043.1"/>
    <property type="molecule type" value="Genomic_DNA"/>
</dbReference>
<gene>
    <name evidence="2" type="ORF">OJ996_05640</name>
</gene>
<reference evidence="2" key="1">
    <citation type="submission" date="2022-10" db="EMBL/GenBank/DDBJ databases">
        <title>Luteolibacter sp. GHJ8, whole genome shotgun sequencing project.</title>
        <authorList>
            <person name="Zhao G."/>
            <person name="Shen L."/>
        </authorList>
    </citation>
    <scope>NUCLEOTIDE SEQUENCE</scope>
    <source>
        <strain evidence="2">GHJ8</strain>
    </source>
</reference>
<evidence type="ECO:0000256" key="1">
    <source>
        <dbReference type="SAM" id="MobiDB-lite"/>
    </source>
</evidence>
<keyword evidence="3" id="KW-1185">Reference proteome</keyword>
<dbReference type="Proteomes" id="UP001165653">
    <property type="component" value="Unassembled WGS sequence"/>
</dbReference>
<name>A0ABT3FZN1_9BACT</name>
<proteinExistence type="predicted"/>
<feature type="compositionally biased region" description="Basic and acidic residues" evidence="1">
    <location>
        <begin position="1"/>
        <end position="14"/>
    </location>
</feature>
<feature type="region of interest" description="Disordered" evidence="1">
    <location>
        <begin position="1"/>
        <end position="30"/>
    </location>
</feature>
<evidence type="ECO:0000313" key="2">
    <source>
        <dbReference type="EMBL" id="MCW1913043.1"/>
    </source>
</evidence>
<protein>
    <submittedName>
        <fullName evidence="2">Uncharacterized protein</fullName>
    </submittedName>
</protein>
<comment type="caution">
    <text evidence="2">The sequence shown here is derived from an EMBL/GenBank/DDBJ whole genome shotgun (WGS) entry which is preliminary data.</text>
</comment>
<evidence type="ECO:0000313" key="3">
    <source>
        <dbReference type="Proteomes" id="UP001165653"/>
    </source>
</evidence>
<organism evidence="2 3">
    <name type="scientific">Luteolibacter rhizosphaerae</name>
    <dbReference type="NCBI Taxonomy" id="2989719"/>
    <lineage>
        <taxon>Bacteria</taxon>
        <taxon>Pseudomonadati</taxon>
        <taxon>Verrucomicrobiota</taxon>
        <taxon>Verrucomicrobiia</taxon>
        <taxon>Verrucomicrobiales</taxon>
        <taxon>Verrucomicrobiaceae</taxon>
        <taxon>Luteolibacter</taxon>
    </lineage>
</organism>
<accession>A0ABT3FZN1</accession>
<sequence length="68" mass="7705">MKPVKVTDESDSGRNQRFLDPNRGAEMTRPQFVREIERGNYPDYHVREINGLKTPCSNPNASEGDNLG</sequence>